<feature type="region of interest" description="Disordered" evidence="1">
    <location>
        <begin position="617"/>
        <end position="724"/>
    </location>
</feature>
<evidence type="ECO:0000313" key="4">
    <source>
        <dbReference type="Proteomes" id="UP000422108"/>
    </source>
</evidence>
<evidence type="ECO:0000313" key="3">
    <source>
        <dbReference type="EMBL" id="BBO89454.1"/>
    </source>
</evidence>
<feature type="compositionally biased region" description="Low complexity" evidence="1">
    <location>
        <begin position="697"/>
        <end position="716"/>
    </location>
</feature>
<keyword evidence="4" id="KW-1185">Reference proteome</keyword>
<evidence type="ECO:0000256" key="1">
    <source>
        <dbReference type="SAM" id="MobiDB-lite"/>
    </source>
</evidence>
<reference evidence="3 4" key="1">
    <citation type="submission" date="2019-11" db="EMBL/GenBank/DDBJ databases">
        <title>Comparative genomics of hydrocarbon-degrading Desulfosarcina strains.</title>
        <authorList>
            <person name="Watanabe M."/>
            <person name="Kojima H."/>
            <person name="Fukui M."/>
        </authorList>
    </citation>
    <scope>NUCLEOTIDE SEQUENCE [LARGE SCALE GENOMIC DNA]</scope>
    <source>
        <strain evidence="4">oXyS1</strain>
    </source>
</reference>
<accession>A0A5K8ABP3</accession>
<sequence>MRTFASPTKKKLPARSTHTLRPPVYGLDRTRQAGTIRHILETSRIQPQLTVGAANDVCEQEADRVADAVMRMPDAASARRPLEDDARVQSTPLGNDANGADLQRQVEEEEEEEEELLQPKSEGSDRPPVTPHLEGAIAGRRGTGRLLPAKSRAFFESRMQFDFSKVNVHTDNEAAQMNQELGARAFTYGRDIFFGAGEYAPETQSGEHLLAHELAHVIQQGRSGAYPATVAQQAGLEQAADIAADALTATDHRFVSVSGASANWLACNRRSLRGSHGLRRGTADGVQFQESPRDVIALRLSNISGDMSSILSSIDAVMANFGSADRSYVRALDFAALLEARLAELGHPAATGGGPRMSRDRWLTIRVRIVRGQGGRIEGLRLMPQARVTEAPEGLEIEGEQPEPVLEVRPPVVEAPREEPTEPVGWRGWAESIGEGLEAAGDLVSGRWFWDPIMDQMAEWERDLAAIGETEGRTIEVSGTEAALIPIGILFTVIYGILGTANLLAEVNPYNLVLQELSRRARALSGSYTRAQFERDMRVVGEEAWGILTLGLGRAIDHMREGIRDANTFRTTQAVTEIVMAIEAVIGLVAGVRSMSSSARMSAAVEAEAATGVEAGAVEAATRPTEPGPGAVERSTVPEPDLPYRTTEPGAGAAERATVPEPDLPHRATEPGVGAAERTTVPEPGLAERPTEAGPAPTERTTTPEQGPPTEGRPTGPAGGLRVRRPIRDLAEARQLRDRLVSEAEGVELMPDHAYFAEEYRALGGTGEVPYAYEQTNGRVVVDTTRVGWPSQQALRRGAVHQSARARAAREARVAAEAAMREASAVRWQQRIDTPVEARAVIDRQLEAGMRRQVRLLLSEETYLSRWRAAGGGDPVPVAFFDTEGVLWVNQPGLGGM</sequence>
<organism evidence="3 4">
    <name type="scientific">Desulfosarcina ovata subsp. ovata</name>
    <dbReference type="NCBI Taxonomy" id="2752305"/>
    <lineage>
        <taxon>Bacteria</taxon>
        <taxon>Pseudomonadati</taxon>
        <taxon>Thermodesulfobacteriota</taxon>
        <taxon>Desulfobacteria</taxon>
        <taxon>Desulfobacterales</taxon>
        <taxon>Desulfosarcinaceae</taxon>
        <taxon>Desulfosarcina</taxon>
    </lineage>
</organism>
<evidence type="ECO:0000259" key="2">
    <source>
        <dbReference type="Pfam" id="PF13699"/>
    </source>
</evidence>
<feature type="compositionally biased region" description="Acidic residues" evidence="1">
    <location>
        <begin position="107"/>
        <end position="116"/>
    </location>
</feature>
<protein>
    <recommendedName>
        <fullName evidence="2">eCIS core domain-containing protein</fullName>
    </recommendedName>
</protein>
<feature type="region of interest" description="Disordered" evidence="1">
    <location>
        <begin position="75"/>
        <end position="136"/>
    </location>
</feature>
<dbReference type="AlphaFoldDB" id="A0A5K8ABP3"/>
<dbReference type="RefSeq" id="WP_155310651.1">
    <property type="nucleotide sequence ID" value="NZ_AP021879.1"/>
</dbReference>
<dbReference type="Pfam" id="PF13699">
    <property type="entry name" value="eCIS_core"/>
    <property type="match status" value="1"/>
</dbReference>
<dbReference type="Proteomes" id="UP000422108">
    <property type="component" value="Chromosome"/>
</dbReference>
<dbReference type="EMBL" id="AP021879">
    <property type="protein sequence ID" value="BBO89454.1"/>
    <property type="molecule type" value="Genomic_DNA"/>
</dbReference>
<feature type="domain" description="eCIS core" evidence="2">
    <location>
        <begin position="147"/>
        <end position="222"/>
    </location>
</feature>
<name>A0A5K8ABP3_9BACT</name>
<proteinExistence type="predicted"/>
<gene>
    <name evidence="3" type="ORF">DSCOOX_26340</name>
</gene>
<feature type="region of interest" description="Disordered" evidence="1">
    <location>
        <begin position="1"/>
        <end position="25"/>
    </location>
</feature>
<dbReference type="InterPro" id="IPR025295">
    <property type="entry name" value="eCIS_core_dom"/>
</dbReference>